<dbReference type="GO" id="GO:0003700">
    <property type="term" value="F:DNA-binding transcription factor activity"/>
    <property type="evidence" value="ECO:0007669"/>
    <property type="project" value="InterPro"/>
</dbReference>
<dbReference type="InterPro" id="IPR039422">
    <property type="entry name" value="MarR/SlyA-like"/>
</dbReference>
<reference evidence="3 4" key="1">
    <citation type="submission" date="2020-08" db="EMBL/GenBank/DDBJ databases">
        <title>Genomic Encyclopedia of Type Strains, Phase IV (KMG-IV): sequencing the most valuable type-strain genomes for metagenomic binning, comparative biology and taxonomic classification.</title>
        <authorList>
            <person name="Goeker M."/>
        </authorList>
    </citation>
    <scope>NUCLEOTIDE SEQUENCE [LARGE SCALE GENOMIC DNA]</scope>
    <source>
        <strain evidence="3 4">DSM 26189</strain>
    </source>
</reference>
<dbReference type="SMART" id="SM00347">
    <property type="entry name" value="HTH_MARR"/>
    <property type="match status" value="1"/>
</dbReference>
<dbReference type="Gene3D" id="1.10.10.10">
    <property type="entry name" value="Winged helix-like DNA-binding domain superfamily/Winged helix DNA-binding domain"/>
    <property type="match status" value="1"/>
</dbReference>
<name>A0A7W6FPT8_9SPHN</name>
<evidence type="ECO:0000256" key="1">
    <source>
        <dbReference type="SAM" id="MobiDB-lite"/>
    </source>
</evidence>
<dbReference type="PROSITE" id="PS50995">
    <property type="entry name" value="HTH_MARR_2"/>
    <property type="match status" value="1"/>
</dbReference>
<comment type="caution">
    <text evidence="3">The sequence shown here is derived from an EMBL/GenBank/DDBJ whole genome shotgun (WGS) entry which is preliminary data.</text>
</comment>
<feature type="domain" description="HTH marR-type" evidence="2">
    <location>
        <begin position="22"/>
        <end position="151"/>
    </location>
</feature>
<evidence type="ECO:0000259" key="2">
    <source>
        <dbReference type="PROSITE" id="PS50995"/>
    </source>
</evidence>
<protein>
    <submittedName>
        <fullName evidence="3">DNA-binding MarR family transcriptional regulator</fullName>
    </submittedName>
</protein>
<accession>A0A7W6FPT8</accession>
<dbReference type="RefSeq" id="WP_223177361.1">
    <property type="nucleotide sequence ID" value="NZ_BSPS01000004.1"/>
</dbReference>
<dbReference type="GO" id="GO:0006950">
    <property type="term" value="P:response to stress"/>
    <property type="evidence" value="ECO:0007669"/>
    <property type="project" value="TreeGrafter"/>
</dbReference>
<evidence type="ECO:0000313" key="3">
    <source>
        <dbReference type="EMBL" id="MBB3925962.1"/>
    </source>
</evidence>
<proteinExistence type="predicted"/>
<sequence>MPKKTKKESGSGMLGPSDLPEPRDFIPRLIRAHNNLVNGFERLCGIHIARWRLLFNLARRGSSSQNELSRSTTIAPAAVTRILADMERQGLIRRTPSKEDSRRVIVELAPAGEQLVRETAVKREQFIQQALSGFSDAEVVLLERLLGALEDNLAAIR</sequence>
<dbReference type="EMBL" id="JACIDT010000005">
    <property type="protein sequence ID" value="MBB3925962.1"/>
    <property type="molecule type" value="Genomic_DNA"/>
</dbReference>
<dbReference type="InterPro" id="IPR036388">
    <property type="entry name" value="WH-like_DNA-bd_sf"/>
</dbReference>
<dbReference type="SUPFAM" id="SSF46785">
    <property type="entry name" value="Winged helix' DNA-binding domain"/>
    <property type="match status" value="1"/>
</dbReference>
<dbReference type="InterPro" id="IPR000835">
    <property type="entry name" value="HTH_MarR-typ"/>
</dbReference>
<keyword evidence="4" id="KW-1185">Reference proteome</keyword>
<dbReference type="Proteomes" id="UP000571950">
    <property type="component" value="Unassembled WGS sequence"/>
</dbReference>
<dbReference type="AlphaFoldDB" id="A0A7W6FPT8"/>
<dbReference type="Pfam" id="PF12802">
    <property type="entry name" value="MarR_2"/>
    <property type="match status" value="1"/>
</dbReference>
<organism evidence="3 4">
    <name type="scientific">Sphingobium jiangsuense</name>
    <dbReference type="NCBI Taxonomy" id="870476"/>
    <lineage>
        <taxon>Bacteria</taxon>
        <taxon>Pseudomonadati</taxon>
        <taxon>Pseudomonadota</taxon>
        <taxon>Alphaproteobacteria</taxon>
        <taxon>Sphingomonadales</taxon>
        <taxon>Sphingomonadaceae</taxon>
        <taxon>Sphingobium</taxon>
    </lineage>
</organism>
<dbReference type="GO" id="GO:0003677">
    <property type="term" value="F:DNA binding"/>
    <property type="evidence" value="ECO:0007669"/>
    <property type="project" value="UniProtKB-KW"/>
</dbReference>
<dbReference type="PANTHER" id="PTHR33164">
    <property type="entry name" value="TRANSCRIPTIONAL REGULATOR, MARR FAMILY"/>
    <property type="match status" value="1"/>
</dbReference>
<dbReference type="PRINTS" id="PR00598">
    <property type="entry name" value="HTHMARR"/>
</dbReference>
<dbReference type="PANTHER" id="PTHR33164:SF13">
    <property type="entry name" value="4-HYDROXYPHENYLACETATE CATABOLISM PROTEIN"/>
    <property type="match status" value="1"/>
</dbReference>
<feature type="region of interest" description="Disordered" evidence="1">
    <location>
        <begin position="1"/>
        <end position="20"/>
    </location>
</feature>
<keyword evidence="3" id="KW-0238">DNA-binding</keyword>
<gene>
    <name evidence="3" type="ORF">GGR43_001677</name>
</gene>
<dbReference type="InterPro" id="IPR036390">
    <property type="entry name" value="WH_DNA-bd_sf"/>
</dbReference>
<evidence type="ECO:0000313" key="4">
    <source>
        <dbReference type="Proteomes" id="UP000571950"/>
    </source>
</evidence>